<name>A0A7W8HRX5_9HYPH</name>
<organism evidence="3 4">
    <name type="scientific">Rhizobium rosettiformans</name>
    <dbReference type="NCBI Taxonomy" id="1368430"/>
    <lineage>
        <taxon>Bacteria</taxon>
        <taxon>Pseudomonadati</taxon>
        <taxon>Pseudomonadota</taxon>
        <taxon>Alphaproteobacteria</taxon>
        <taxon>Hyphomicrobiales</taxon>
        <taxon>Rhizobiaceae</taxon>
        <taxon>Rhizobium/Agrobacterium group</taxon>
        <taxon>Rhizobium</taxon>
    </lineage>
</organism>
<feature type="transmembrane region" description="Helical" evidence="1">
    <location>
        <begin position="136"/>
        <end position="157"/>
    </location>
</feature>
<dbReference type="Proteomes" id="UP000550895">
    <property type="component" value="Unassembled WGS sequence"/>
</dbReference>
<feature type="transmembrane region" description="Helical" evidence="1">
    <location>
        <begin position="177"/>
        <end position="198"/>
    </location>
</feature>
<evidence type="ECO:0000313" key="3">
    <source>
        <dbReference type="EMBL" id="MBB5277179.1"/>
    </source>
</evidence>
<proteinExistence type="predicted"/>
<reference evidence="3 4" key="1">
    <citation type="submission" date="2020-08" db="EMBL/GenBank/DDBJ databases">
        <title>Genomic Encyclopedia of Type Strains, Phase IV (KMG-IV): sequencing the most valuable type-strain genomes for metagenomic binning, comparative biology and taxonomic classification.</title>
        <authorList>
            <person name="Goeker M."/>
        </authorList>
    </citation>
    <scope>NUCLEOTIDE SEQUENCE [LARGE SCALE GENOMIC DNA]</scope>
    <source>
        <strain evidence="3 4">DSM 26376</strain>
    </source>
</reference>
<dbReference type="AlphaFoldDB" id="A0A7W8HRX5"/>
<protein>
    <submittedName>
        <fullName evidence="3">Putative membrane protein</fullName>
    </submittedName>
</protein>
<keyword evidence="4" id="KW-1185">Reference proteome</keyword>
<evidence type="ECO:0000256" key="1">
    <source>
        <dbReference type="SAM" id="Phobius"/>
    </source>
</evidence>
<feature type="transmembrane region" description="Helical" evidence="1">
    <location>
        <begin position="20"/>
        <end position="47"/>
    </location>
</feature>
<sequence length="249" mass="27153">MRIDQLTETMRFRLRSIDALRGMAIAGVVVFHLVWNLEFAGLLPVALSDNPMWLMFGRTLAGTFMLLVGVSLALAHGNKFHWGPFCRRITVVLVAALTITAATRLAFADKFIYFGILHAIVAASVLAAAFVRLPPLISVSAGVVTLSLPLLISDQIFNSRWLAWIGFAESPPPSNDYVPIFPWVGLTLIGLGLAKSCIARGYDALLAKTEPTGRIMITLGWLGRHSLSIYLIHQPILLPVVLGGARLLE</sequence>
<feature type="transmembrane region" description="Helical" evidence="1">
    <location>
        <begin position="53"/>
        <end position="73"/>
    </location>
</feature>
<evidence type="ECO:0000259" key="2">
    <source>
        <dbReference type="Pfam" id="PF07786"/>
    </source>
</evidence>
<keyword evidence="1" id="KW-1133">Transmembrane helix</keyword>
<gene>
    <name evidence="3" type="ORF">HNR26_003259</name>
</gene>
<evidence type="ECO:0000313" key="4">
    <source>
        <dbReference type="Proteomes" id="UP000550895"/>
    </source>
</evidence>
<accession>A0A7W8HRX5</accession>
<feature type="transmembrane region" description="Helical" evidence="1">
    <location>
        <begin position="85"/>
        <end position="105"/>
    </location>
</feature>
<dbReference type="Pfam" id="PF07786">
    <property type="entry name" value="HGSNAT_cat"/>
    <property type="match status" value="1"/>
</dbReference>
<comment type="caution">
    <text evidence="3">The sequence shown here is derived from an EMBL/GenBank/DDBJ whole genome shotgun (WGS) entry which is preliminary data.</text>
</comment>
<feature type="domain" description="Heparan-alpha-glucosaminide N-acetyltransferase catalytic" evidence="2">
    <location>
        <begin position="13"/>
        <end position="235"/>
    </location>
</feature>
<feature type="transmembrane region" description="Helical" evidence="1">
    <location>
        <begin position="111"/>
        <end position="131"/>
    </location>
</feature>
<dbReference type="EMBL" id="JACHGA010000008">
    <property type="protein sequence ID" value="MBB5277179.1"/>
    <property type="molecule type" value="Genomic_DNA"/>
</dbReference>
<keyword evidence="1" id="KW-0472">Membrane</keyword>
<dbReference type="InterPro" id="IPR012429">
    <property type="entry name" value="HGSNAT_cat"/>
</dbReference>
<keyword evidence="1" id="KW-0812">Transmembrane</keyword>